<sequence>METLVANLIEPQDRVMVVKNGVFGGRIADEVSRF</sequence>
<dbReference type="EMBL" id="BART01040081">
    <property type="protein sequence ID" value="GAH25908.1"/>
    <property type="molecule type" value="Genomic_DNA"/>
</dbReference>
<comment type="caution">
    <text evidence="1">The sequence shown here is derived from an EMBL/GenBank/DDBJ whole genome shotgun (WGS) entry which is preliminary data.</text>
</comment>
<evidence type="ECO:0000313" key="1">
    <source>
        <dbReference type="EMBL" id="GAH25908.1"/>
    </source>
</evidence>
<dbReference type="Gene3D" id="3.40.640.10">
    <property type="entry name" value="Type I PLP-dependent aspartate aminotransferase-like (Major domain)"/>
    <property type="match status" value="1"/>
</dbReference>
<dbReference type="InterPro" id="IPR015421">
    <property type="entry name" value="PyrdxlP-dep_Trfase_major"/>
</dbReference>
<dbReference type="AlphaFoldDB" id="X1FYR8"/>
<reference evidence="1" key="1">
    <citation type="journal article" date="2014" name="Front. Microbiol.">
        <title>High frequency of phylogenetically diverse reductive dehalogenase-homologous genes in deep subseafloor sedimentary metagenomes.</title>
        <authorList>
            <person name="Kawai M."/>
            <person name="Futagami T."/>
            <person name="Toyoda A."/>
            <person name="Takaki Y."/>
            <person name="Nishi S."/>
            <person name="Hori S."/>
            <person name="Arai W."/>
            <person name="Tsubouchi T."/>
            <person name="Morono Y."/>
            <person name="Uchiyama I."/>
            <person name="Ito T."/>
            <person name="Fujiyama A."/>
            <person name="Inagaki F."/>
            <person name="Takami H."/>
        </authorList>
    </citation>
    <scope>NUCLEOTIDE SEQUENCE</scope>
    <source>
        <strain evidence="1">Expedition CK06-06</strain>
    </source>
</reference>
<protein>
    <submittedName>
        <fullName evidence="1">Uncharacterized protein</fullName>
    </submittedName>
</protein>
<gene>
    <name evidence="1" type="ORF">S01H4_65473</name>
</gene>
<feature type="non-terminal residue" evidence="1">
    <location>
        <position position="34"/>
    </location>
</feature>
<accession>X1FYR8</accession>
<organism evidence="1">
    <name type="scientific">marine sediment metagenome</name>
    <dbReference type="NCBI Taxonomy" id="412755"/>
    <lineage>
        <taxon>unclassified sequences</taxon>
        <taxon>metagenomes</taxon>
        <taxon>ecological metagenomes</taxon>
    </lineage>
</organism>
<name>X1FYR8_9ZZZZ</name>
<proteinExistence type="predicted"/>